<evidence type="ECO:0000256" key="8">
    <source>
        <dbReference type="ARBA" id="ARBA00047559"/>
    </source>
</evidence>
<dbReference type="Pfam" id="PF00069">
    <property type="entry name" value="Pkinase"/>
    <property type="match status" value="1"/>
</dbReference>
<dbReference type="Gene3D" id="1.10.510.10">
    <property type="entry name" value="Transferase(Phosphotransferase) domain 1"/>
    <property type="match status" value="1"/>
</dbReference>
<evidence type="ECO:0000256" key="6">
    <source>
        <dbReference type="ARBA" id="ARBA00022777"/>
    </source>
</evidence>
<feature type="compositionally biased region" description="Basic residues" evidence="13">
    <location>
        <begin position="142"/>
        <end position="153"/>
    </location>
</feature>
<evidence type="ECO:0000256" key="13">
    <source>
        <dbReference type="SAM" id="MobiDB-lite"/>
    </source>
</evidence>
<feature type="compositionally biased region" description="Polar residues" evidence="13">
    <location>
        <begin position="47"/>
        <end position="109"/>
    </location>
</feature>
<keyword evidence="4" id="KW-0808">Transferase</keyword>
<feature type="compositionally biased region" description="Low complexity" evidence="13">
    <location>
        <begin position="1249"/>
        <end position="1260"/>
    </location>
</feature>
<proteinExistence type="inferred from homology"/>
<accession>A0A5N6KQX5</accession>
<evidence type="ECO:0000256" key="1">
    <source>
        <dbReference type="ARBA" id="ARBA00006529"/>
    </source>
</evidence>
<dbReference type="PANTHER" id="PTHR48016:SF32">
    <property type="entry name" value="MITOGEN-ACTIVATED PROTEIN KINASE KINASE KINASE 4"/>
    <property type="match status" value="1"/>
</dbReference>
<feature type="compositionally biased region" description="Polar residues" evidence="13">
    <location>
        <begin position="1355"/>
        <end position="1365"/>
    </location>
</feature>
<comment type="catalytic activity">
    <reaction evidence="8">
        <text>L-threonyl-[protein] + ATP = O-phospho-L-threonyl-[protein] + ADP + H(+)</text>
        <dbReference type="Rhea" id="RHEA:46608"/>
        <dbReference type="Rhea" id="RHEA-COMP:11060"/>
        <dbReference type="Rhea" id="RHEA-COMP:11605"/>
        <dbReference type="ChEBI" id="CHEBI:15378"/>
        <dbReference type="ChEBI" id="CHEBI:30013"/>
        <dbReference type="ChEBI" id="CHEBI:30616"/>
        <dbReference type="ChEBI" id="CHEBI:61977"/>
        <dbReference type="ChEBI" id="CHEBI:456216"/>
        <dbReference type="EC" id="2.7.11.25"/>
    </reaction>
</comment>
<protein>
    <recommendedName>
        <fullName evidence="2">mitogen-activated protein kinase kinase kinase</fullName>
        <ecNumber evidence="2">2.7.11.25</ecNumber>
    </recommendedName>
</protein>
<evidence type="ECO:0000259" key="14">
    <source>
        <dbReference type="PROSITE" id="PS50011"/>
    </source>
</evidence>
<sequence length="1397" mass="156063">MEAEDRYTASHDRYDDAADGQDLRLGEDEDADNVAPLRDSAIANAYTQANGSPNPNAAYSTSAYDLAQTSNAPSVRTPQPQQQWPRGNAPSSLSTVFDSTGQPLANGSASTPRTPRPPNPSRTPSHAYAPPRRPSQYILSSSKHRSSSSHRTRLNPDADYRAQKRAYAQRLQQDNMEEMDLPNGDYPPGLAYSTGSETEDESPSTADQLDDPYDQEAMMYYGNEDNLPSLEDLKVPANRERLEWHSMLSNVLTGDVVRQEKKRMTGGTEQQGDNSLATEMWLGIRARVCGRAVPAQKRMVEDQRSKIPALLEEIITFEIKGEAEVGKSARAQVEDIVKKIEKVESLYPTRLALETAYPRASSQTFKESYDAVVAWHNTTALINTELGILQSWVGNDELDFSKPRERSSTDNRLSDDASFIDRVLKEDGLKSLMPDEKDPEKTGLLGGVEKVISKAKVTLIENADQFASRHLPPYIEELLTLINFPSRLVQEIIRMRLSYAKKVREQAQQTVMMAEQMINQFRILLELAVKTKEAYTIISQPEAGWDLPSCIDENFDSVVLEALKFYFKMLSVKLFANKNTFKEAEVLEQEWMFSSELGRHFDGGDVEVAEQFGKLTSKSLASLTAHFERELQRKPNEVAGAEMDRRYKQILDSVRVRQRKLFRFSRLLTQTFENASDYSINMDSEHVAEFVEALVMTGHLLITPSSKENDKLWLVASPNLQNRPRDVQAILTTAYRADVQSEDPSFPYVLVINPEETLEWDGHRQKVDMRIPKFDLKQGKLRLISEGTQHILQAAKNNFAQTIGSELDILVPQRANIPGVDSQLRQIKRTAYKLSNTIMDSVELIRKQLSGLDCQELIQTCFAFATEFGQRSVLYMDQNRRALNNLKLTRLALDWVSFICDDCIASERKTFRWAVVALEFAMVMTRGQNILSITDEEYAKLRAKVAGCMSLLISHFDIMGARSTVAAQAEKQRIVDTMGGKFKLDISKLKDDEESMSAVRRQWTDQLSRIDEIRNQQGAERQPVGRVIEESNEADRSLTFLSASATNVSMRWQQGQYIGGGAFGSVYAAINLDSGLFMAVKEIRLQDPQLIPSIISQIRDEMSVLQILDHPNIVSYYGIEVHRDKVYIFMEYCSGGSLANLLEHGRIEDETVIQVYALQMLEGLAYLHESGVVHRDIKPENILLDHNGVIKYVDFGAAKVIARQTGRTLATNDNAPQRQGRQKSMTGTPMYMSPEVIRGSSASIPGVASNSPSNSPTTSPARHGAVDTWSLGCVVLEMATGRRPWASLDNEWAIMYNIAQGNPPQLPTPDQLSESGIDFLKKCFEKDPSRRASAVELLQHEWIMALRAQIDLSATTPQTPSSTGPMTPGSESNSGSSVGSGGGTSGNVSRVVSTNSV</sequence>
<feature type="domain" description="Protein kinase" evidence="14">
    <location>
        <begin position="1052"/>
        <end position="1343"/>
    </location>
</feature>
<dbReference type="GO" id="GO:0004709">
    <property type="term" value="F:MAP kinase kinase kinase activity"/>
    <property type="evidence" value="ECO:0007669"/>
    <property type="project" value="UniProtKB-EC"/>
</dbReference>
<dbReference type="InterPro" id="IPR017441">
    <property type="entry name" value="Protein_kinase_ATP_BS"/>
</dbReference>
<gene>
    <name evidence="15" type="ORF">FH972_021982</name>
</gene>
<dbReference type="GO" id="GO:0038066">
    <property type="term" value="P:p38MAPK cascade"/>
    <property type="evidence" value="ECO:0007669"/>
    <property type="project" value="TreeGrafter"/>
</dbReference>
<dbReference type="CDD" id="cd06626">
    <property type="entry name" value="STKc_MEKK4"/>
    <property type="match status" value="1"/>
</dbReference>
<evidence type="ECO:0000256" key="11">
    <source>
        <dbReference type="ARBA" id="ARBA00065095"/>
    </source>
</evidence>
<evidence type="ECO:0000313" key="15">
    <source>
        <dbReference type="EMBL" id="KAB8339046.1"/>
    </source>
</evidence>
<keyword evidence="3" id="KW-0723">Serine/threonine-protein kinase</keyword>
<evidence type="ECO:0000313" key="16">
    <source>
        <dbReference type="Proteomes" id="UP000327013"/>
    </source>
</evidence>
<dbReference type="SMART" id="SM00220">
    <property type="entry name" value="S_TKc"/>
    <property type="match status" value="1"/>
</dbReference>
<dbReference type="InterPro" id="IPR050538">
    <property type="entry name" value="MAP_kinase_kinase_kinase"/>
</dbReference>
<feature type="compositionally biased region" description="Polar residues" evidence="13">
    <location>
        <begin position="1208"/>
        <end position="1227"/>
    </location>
</feature>
<reference evidence="15 16" key="1">
    <citation type="submission" date="2019-06" db="EMBL/GenBank/DDBJ databases">
        <title>A chromosomal-level reference genome of Carpinus fangiana (Coryloideae, Betulaceae).</title>
        <authorList>
            <person name="Yang X."/>
            <person name="Wang Z."/>
            <person name="Zhang L."/>
            <person name="Hao G."/>
            <person name="Liu J."/>
            <person name="Yang Y."/>
        </authorList>
    </citation>
    <scope>NUCLEOTIDE SEQUENCE [LARGE SCALE GENOMIC DNA]</scope>
    <source>
        <strain evidence="15">Cfa_2016G</strain>
        <tissue evidence="15">Leaf</tissue>
    </source>
</reference>
<dbReference type="EC" id="2.7.11.25" evidence="2"/>
<dbReference type="SUPFAM" id="SSF56112">
    <property type="entry name" value="Protein kinase-like (PK-like)"/>
    <property type="match status" value="1"/>
</dbReference>
<evidence type="ECO:0000256" key="3">
    <source>
        <dbReference type="ARBA" id="ARBA00022527"/>
    </source>
</evidence>
<dbReference type="PROSITE" id="PS00107">
    <property type="entry name" value="PROTEIN_KINASE_ATP"/>
    <property type="match status" value="1"/>
</dbReference>
<feature type="region of interest" description="Disordered" evidence="13">
    <location>
        <begin position="178"/>
        <end position="210"/>
    </location>
</feature>
<keyword evidence="7 12" id="KW-0067">ATP-binding</keyword>
<dbReference type="GO" id="GO:0051403">
    <property type="term" value="P:stress-activated MAPK cascade"/>
    <property type="evidence" value="ECO:0007669"/>
    <property type="project" value="InterPro"/>
</dbReference>
<feature type="region of interest" description="Disordered" evidence="13">
    <location>
        <begin position="1208"/>
        <end position="1263"/>
    </location>
</feature>
<comment type="function">
    <text evidence="10">Kinase involved in a signal transduction pathway that is activated by changes in the osmolarity of the extracellular environment. Activates the PBS2 MAP kinase kinase by phosphorylation.</text>
</comment>
<dbReference type="FunFam" id="1.10.510.10:FF:000482">
    <property type="entry name" value="MAP kinase kinase kinase"/>
    <property type="match status" value="1"/>
</dbReference>
<evidence type="ECO:0000256" key="4">
    <source>
        <dbReference type="ARBA" id="ARBA00022679"/>
    </source>
</evidence>
<dbReference type="PANTHER" id="PTHR48016">
    <property type="entry name" value="MAP KINASE KINASE KINASE SSK2-RELATED-RELATED"/>
    <property type="match status" value="1"/>
</dbReference>
<evidence type="ECO:0000256" key="7">
    <source>
        <dbReference type="ARBA" id="ARBA00022840"/>
    </source>
</evidence>
<evidence type="ECO:0000256" key="12">
    <source>
        <dbReference type="PROSITE-ProRule" id="PRU10141"/>
    </source>
</evidence>
<dbReference type="PIRSF" id="PIRSF037579">
    <property type="entry name" value="MAPKKK_SSK22"/>
    <property type="match status" value="1"/>
</dbReference>
<evidence type="ECO:0000256" key="5">
    <source>
        <dbReference type="ARBA" id="ARBA00022741"/>
    </source>
</evidence>
<evidence type="ECO:0000256" key="10">
    <source>
        <dbReference type="ARBA" id="ARBA00056158"/>
    </source>
</evidence>
<keyword evidence="5 12" id="KW-0547">Nucleotide-binding</keyword>
<comment type="catalytic activity">
    <reaction evidence="9">
        <text>L-seryl-[protein] + ATP = O-phospho-L-seryl-[protein] + ADP + H(+)</text>
        <dbReference type="Rhea" id="RHEA:17989"/>
        <dbReference type="Rhea" id="RHEA-COMP:9863"/>
        <dbReference type="Rhea" id="RHEA-COMP:11604"/>
        <dbReference type="ChEBI" id="CHEBI:15378"/>
        <dbReference type="ChEBI" id="CHEBI:29999"/>
        <dbReference type="ChEBI" id="CHEBI:30616"/>
        <dbReference type="ChEBI" id="CHEBI:83421"/>
        <dbReference type="ChEBI" id="CHEBI:456216"/>
        <dbReference type="EC" id="2.7.11.25"/>
    </reaction>
</comment>
<dbReference type="GO" id="GO:0005737">
    <property type="term" value="C:cytoplasm"/>
    <property type="evidence" value="ECO:0007669"/>
    <property type="project" value="InterPro"/>
</dbReference>
<keyword evidence="6" id="KW-0418">Kinase</keyword>
<dbReference type="GO" id="GO:0005524">
    <property type="term" value="F:ATP binding"/>
    <property type="evidence" value="ECO:0007669"/>
    <property type="project" value="UniProtKB-UniRule"/>
</dbReference>
<comment type="caution">
    <text evidence="15">The sequence shown here is derived from an EMBL/GenBank/DDBJ whole genome shotgun (WGS) entry which is preliminary data.</text>
</comment>
<dbReference type="OrthoDB" id="1043025at2759"/>
<feature type="binding site" evidence="12">
    <location>
        <position position="1081"/>
    </location>
    <ligand>
        <name>ATP</name>
        <dbReference type="ChEBI" id="CHEBI:30616"/>
    </ligand>
</feature>
<dbReference type="Proteomes" id="UP000327013">
    <property type="component" value="Unassembled WGS sequence"/>
</dbReference>
<dbReference type="PROSITE" id="PS00108">
    <property type="entry name" value="PROTEIN_KINASE_ST"/>
    <property type="match status" value="1"/>
</dbReference>
<feature type="region of interest" description="Disordered" evidence="13">
    <location>
        <begin position="1355"/>
        <end position="1397"/>
    </location>
</feature>
<feature type="region of interest" description="Disordered" evidence="13">
    <location>
        <begin position="47"/>
        <end position="161"/>
    </location>
</feature>
<name>A0A5N6KQX5_9ROSI</name>
<dbReference type="InterPro" id="IPR000719">
    <property type="entry name" value="Prot_kinase_dom"/>
</dbReference>
<feature type="compositionally biased region" description="Acidic residues" evidence="13">
    <location>
        <begin position="197"/>
        <end position="210"/>
    </location>
</feature>
<dbReference type="InterPro" id="IPR008271">
    <property type="entry name" value="Ser/Thr_kinase_AS"/>
</dbReference>
<keyword evidence="16" id="KW-1185">Reference proteome</keyword>
<feature type="compositionally biased region" description="Low complexity" evidence="13">
    <location>
        <begin position="1386"/>
        <end position="1397"/>
    </location>
</feature>
<feature type="region of interest" description="Disordered" evidence="13">
    <location>
        <begin position="1"/>
        <end position="35"/>
    </location>
</feature>
<evidence type="ECO:0000256" key="2">
    <source>
        <dbReference type="ARBA" id="ARBA00012406"/>
    </source>
</evidence>
<dbReference type="PROSITE" id="PS50011">
    <property type="entry name" value="PROTEIN_KINASE_DOM"/>
    <property type="match status" value="1"/>
</dbReference>
<evidence type="ECO:0000256" key="9">
    <source>
        <dbReference type="ARBA" id="ARBA00048329"/>
    </source>
</evidence>
<comment type="similarity">
    <text evidence="1">Belongs to the protein kinase superfamily. STE Ser/Thr protein kinase family. MAP kinase kinase kinase subfamily.</text>
</comment>
<organism evidence="15 16">
    <name type="scientific">Carpinus fangiana</name>
    <dbReference type="NCBI Taxonomy" id="176857"/>
    <lineage>
        <taxon>Eukaryota</taxon>
        <taxon>Viridiplantae</taxon>
        <taxon>Streptophyta</taxon>
        <taxon>Embryophyta</taxon>
        <taxon>Tracheophyta</taxon>
        <taxon>Spermatophyta</taxon>
        <taxon>Magnoliopsida</taxon>
        <taxon>eudicotyledons</taxon>
        <taxon>Gunneridae</taxon>
        <taxon>Pentapetalae</taxon>
        <taxon>rosids</taxon>
        <taxon>fabids</taxon>
        <taxon>Fagales</taxon>
        <taxon>Betulaceae</taxon>
        <taxon>Carpinus</taxon>
    </lineage>
</organism>
<dbReference type="EMBL" id="VIBQ01000010">
    <property type="protein sequence ID" value="KAB8339046.1"/>
    <property type="molecule type" value="Genomic_DNA"/>
</dbReference>
<dbReference type="InterPro" id="IPR017240">
    <property type="entry name" value="MAPKKK_Ssk2/Ssk22"/>
</dbReference>
<dbReference type="InterPro" id="IPR011009">
    <property type="entry name" value="Kinase-like_dom_sf"/>
</dbReference>
<feature type="compositionally biased region" description="Basic and acidic residues" evidence="13">
    <location>
        <begin position="1"/>
        <end position="26"/>
    </location>
</feature>
<comment type="subunit">
    <text evidence="11">Interacts with by SSK1.</text>
</comment>